<protein>
    <submittedName>
        <fullName evidence="1">Uncharacterized protein</fullName>
    </submittedName>
</protein>
<evidence type="ECO:0000313" key="2">
    <source>
        <dbReference type="Proteomes" id="UP000000763"/>
    </source>
</evidence>
<sequence>MRFGVTRPTTCPSSRGPLDGGPADFTMIQILTSAELRYILYEPTLMSYTTSIF</sequence>
<dbReference type="EMBL" id="AP005756">
    <property type="protein sequence ID" value="BAD26175.1"/>
    <property type="molecule type" value="Genomic_DNA"/>
</dbReference>
<organism evidence="1 2">
    <name type="scientific">Oryza sativa subsp. japonica</name>
    <name type="common">Rice</name>
    <dbReference type="NCBI Taxonomy" id="39947"/>
    <lineage>
        <taxon>Eukaryota</taxon>
        <taxon>Viridiplantae</taxon>
        <taxon>Streptophyta</taxon>
        <taxon>Embryophyta</taxon>
        <taxon>Tracheophyta</taxon>
        <taxon>Spermatophyta</taxon>
        <taxon>Magnoliopsida</taxon>
        <taxon>Liliopsida</taxon>
        <taxon>Poales</taxon>
        <taxon>Poaceae</taxon>
        <taxon>BOP clade</taxon>
        <taxon>Oryzoideae</taxon>
        <taxon>Oryzeae</taxon>
        <taxon>Oryzinae</taxon>
        <taxon>Oryza</taxon>
        <taxon>Oryza sativa</taxon>
    </lineage>
</organism>
<dbReference type="AlphaFoldDB" id="Q6H524"/>
<reference evidence="2" key="2">
    <citation type="journal article" date="2008" name="Nucleic Acids Res.">
        <title>The rice annotation project database (RAP-DB): 2008 update.</title>
        <authorList>
            <consortium name="The rice annotation project (RAP)"/>
        </authorList>
    </citation>
    <scope>GENOME REANNOTATION</scope>
    <source>
        <strain evidence="2">cv. Nipponbare</strain>
    </source>
</reference>
<name>Q6H524_ORYSJ</name>
<gene>
    <name evidence="1" type="primary">OSJNBb0035N08.31</name>
</gene>
<reference evidence="2" key="1">
    <citation type="journal article" date="2005" name="Nature">
        <title>The map-based sequence of the rice genome.</title>
        <authorList>
            <consortium name="International rice genome sequencing project (IRGSP)"/>
            <person name="Matsumoto T."/>
            <person name="Wu J."/>
            <person name="Kanamori H."/>
            <person name="Katayose Y."/>
            <person name="Fujisawa M."/>
            <person name="Namiki N."/>
            <person name="Mizuno H."/>
            <person name="Yamamoto K."/>
            <person name="Antonio B.A."/>
            <person name="Baba T."/>
            <person name="Sakata K."/>
            <person name="Nagamura Y."/>
            <person name="Aoki H."/>
            <person name="Arikawa K."/>
            <person name="Arita K."/>
            <person name="Bito T."/>
            <person name="Chiden Y."/>
            <person name="Fujitsuka N."/>
            <person name="Fukunaka R."/>
            <person name="Hamada M."/>
            <person name="Harada C."/>
            <person name="Hayashi A."/>
            <person name="Hijishita S."/>
            <person name="Honda M."/>
            <person name="Hosokawa S."/>
            <person name="Ichikawa Y."/>
            <person name="Idonuma A."/>
            <person name="Iijima M."/>
            <person name="Ikeda M."/>
            <person name="Ikeno M."/>
            <person name="Ito K."/>
            <person name="Ito S."/>
            <person name="Ito T."/>
            <person name="Ito Y."/>
            <person name="Ito Y."/>
            <person name="Iwabuchi A."/>
            <person name="Kamiya K."/>
            <person name="Karasawa W."/>
            <person name="Kurita K."/>
            <person name="Katagiri S."/>
            <person name="Kikuta A."/>
            <person name="Kobayashi H."/>
            <person name="Kobayashi N."/>
            <person name="Machita K."/>
            <person name="Maehara T."/>
            <person name="Masukawa M."/>
            <person name="Mizubayashi T."/>
            <person name="Mukai Y."/>
            <person name="Nagasaki H."/>
            <person name="Nagata Y."/>
            <person name="Naito S."/>
            <person name="Nakashima M."/>
            <person name="Nakama Y."/>
            <person name="Nakamichi Y."/>
            <person name="Nakamura M."/>
            <person name="Meguro A."/>
            <person name="Negishi M."/>
            <person name="Ohta I."/>
            <person name="Ohta T."/>
            <person name="Okamoto M."/>
            <person name="Ono N."/>
            <person name="Saji S."/>
            <person name="Sakaguchi M."/>
            <person name="Sakai K."/>
            <person name="Shibata M."/>
            <person name="Shimokawa T."/>
            <person name="Song J."/>
            <person name="Takazaki Y."/>
            <person name="Terasawa K."/>
            <person name="Tsugane M."/>
            <person name="Tsuji K."/>
            <person name="Ueda S."/>
            <person name="Waki K."/>
            <person name="Yamagata H."/>
            <person name="Yamamoto M."/>
            <person name="Yamamoto S."/>
            <person name="Yamane H."/>
            <person name="Yoshiki S."/>
            <person name="Yoshihara R."/>
            <person name="Yukawa K."/>
            <person name="Zhong H."/>
            <person name="Yano M."/>
            <person name="Yuan Q."/>
            <person name="Ouyang S."/>
            <person name="Liu J."/>
            <person name="Jones K.M."/>
            <person name="Gansberger K."/>
            <person name="Moffat K."/>
            <person name="Hill J."/>
            <person name="Bera J."/>
            <person name="Fadrosh D."/>
            <person name="Jin S."/>
            <person name="Johri S."/>
            <person name="Kim M."/>
            <person name="Overton L."/>
            <person name="Reardon M."/>
            <person name="Tsitrin T."/>
            <person name="Vuong H."/>
            <person name="Weaver B."/>
            <person name="Ciecko A."/>
            <person name="Tallon L."/>
            <person name="Jackson J."/>
            <person name="Pai G."/>
            <person name="Aken S.V."/>
            <person name="Utterback T."/>
            <person name="Reidmuller S."/>
            <person name="Feldblyum T."/>
            <person name="Hsiao J."/>
            <person name="Zismann V."/>
            <person name="Iobst S."/>
            <person name="de Vazeille A.R."/>
            <person name="Buell C.R."/>
            <person name="Ying K."/>
            <person name="Li Y."/>
            <person name="Lu T."/>
            <person name="Huang Y."/>
            <person name="Zhao Q."/>
            <person name="Feng Q."/>
            <person name="Zhang L."/>
            <person name="Zhu J."/>
            <person name="Weng Q."/>
            <person name="Mu J."/>
            <person name="Lu Y."/>
            <person name="Fan D."/>
            <person name="Liu Y."/>
            <person name="Guan J."/>
            <person name="Zhang Y."/>
            <person name="Yu S."/>
            <person name="Liu X."/>
            <person name="Zhang Y."/>
            <person name="Hong G."/>
            <person name="Han B."/>
            <person name="Choisne N."/>
            <person name="Demange N."/>
            <person name="Orjeda G."/>
            <person name="Samain S."/>
            <person name="Cattolico L."/>
            <person name="Pelletier E."/>
            <person name="Couloux A."/>
            <person name="Segurens B."/>
            <person name="Wincker P."/>
            <person name="D'Hont A."/>
            <person name="Scarpelli C."/>
            <person name="Weissenbach J."/>
            <person name="Salanoubat M."/>
            <person name="Quetier F."/>
            <person name="Yu Y."/>
            <person name="Kim H.R."/>
            <person name="Rambo T."/>
            <person name="Currie J."/>
            <person name="Collura K."/>
            <person name="Luo M."/>
            <person name="Yang T."/>
            <person name="Ammiraju J.S.S."/>
            <person name="Engler F."/>
            <person name="Soderlund C."/>
            <person name="Wing R.A."/>
            <person name="Palmer L.E."/>
            <person name="de la Bastide M."/>
            <person name="Spiegel L."/>
            <person name="Nascimento L."/>
            <person name="Zutavern T."/>
            <person name="O'Shaughnessy A."/>
            <person name="Dike S."/>
            <person name="Dedhia N."/>
            <person name="Preston R."/>
            <person name="Balija V."/>
            <person name="McCombie W.R."/>
            <person name="Chow T."/>
            <person name="Chen H."/>
            <person name="Chung M."/>
            <person name="Chen C."/>
            <person name="Shaw J."/>
            <person name="Wu H."/>
            <person name="Hsiao K."/>
            <person name="Chao Y."/>
            <person name="Chu M."/>
            <person name="Cheng C."/>
            <person name="Hour A."/>
            <person name="Lee P."/>
            <person name="Lin S."/>
            <person name="Lin Y."/>
            <person name="Liou J."/>
            <person name="Liu S."/>
            <person name="Hsing Y."/>
            <person name="Raghuvanshi S."/>
            <person name="Mohanty A."/>
            <person name="Bharti A.K."/>
            <person name="Gaur A."/>
            <person name="Gupta V."/>
            <person name="Kumar D."/>
            <person name="Ravi V."/>
            <person name="Vij S."/>
            <person name="Kapur A."/>
            <person name="Khurana P."/>
            <person name="Khurana P."/>
            <person name="Khurana J.P."/>
            <person name="Tyagi A.K."/>
            <person name="Gaikwad K."/>
            <person name="Singh A."/>
            <person name="Dalal V."/>
            <person name="Srivastava S."/>
            <person name="Dixit A."/>
            <person name="Pal A.K."/>
            <person name="Ghazi I.A."/>
            <person name="Yadav M."/>
            <person name="Pandit A."/>
            <person name="Bhargava A."/>
            <person name="Sureshbabu K."/>
            <person name="Batra K."/>
            <person name="Sharma T.R."/>
            <person name="Mohapatra T."/>
            <person name="Singh N.K."/>
            <person name="Messing J."/>
            <person name="Nelson A.B."/>
            <person name="Fuks G."/>
            <person name="Kavchok S."/>
            <person name="Keizer G."/>
            <person name="Linton E."/>
            <person name="Llaca V."/>
            <person name="Song R."/>
            <person name="Tanyolac B."/>
            <person name="Young S."/>
            <person name="Ho-Il K."/>
            <person name="Hahn J.H."/>
            <person name="Sangsakoo G."/>
            <person name="Vanavichit A."/>
            <person name="de Mattos Luiz.A.T."/>
            <person name="Zimmer P.D."/>
            <person name="Malone G."/>
            <person name="Dellagostin O."/>
            <person name="de Oliveira A.C."/>
            <person name="Bevan M."/>
            <person name="Bancroft I."/>
            <person name="Minx P."/>
            <person name="Cordum H."/>
            <person name="Wilson R."/>
            <person name="Cheng Z."/>
            <person name="Jin W."/>
            <person name="Jiang J."/>
            <person name="Leong S.A."/>
            <person name="Iwama H."/>
            <person name="Gojobori T."/>
            <person name="Itoh T."/>
            <person name="Niimura Y."/>
            <person name="Fujii Y."/>
            <person name="Habara T."/>
            <person name="Sakai H."/>
            <person name="Sato Y."/>
            <person name="Wilson G."/>
            <person name="Kumar K."/>
            <person name="McCouch S."/>
            <person name="Juretic N."/>
            <person name="Hoen D."/>
            <person name="Wright S."/>
            <person name="Bruskiewich R."/>
            <person name="Bureau T."/>
            <person name="Miyao A."/>
            <person name="Hirochika H."/>
            <person name="Nishikawa T."/>
            <person name="Kadowaki K."/>
            <person name="Sugiura M."/>
            <person name="Burr B."/>
            <person name="Sasaki T."/>
        </authorList>
    </citation>
    <scope>NUCLEOTIDE SEQUENCE [LARGE SCALE GENOMIC DNA]</scope>
    <source>
        <strain evidence="2">cv. Nipponbare</strain>
    </source>
</reference>
<proteinExistence type="predicted"/>
<dbReference type="Proteomes" id="UP000000763">
    <property type="component" value="Chromosome 2"/>
</dbReference>
<evidence type="ECO:0000313" key="1">
    <source>
        <dbReference type="EMBL" id="BAD26175.1"/>
    </source>
</evidence>
<accession>Q6H524</accession>